<accession>A0A6G1CTT2</accession>
<reference evidence="2 3" key="1">
    <citation type="submission" date="2019-11" db="EMBL/GenBank/DDBJ databases">
        <title>Whole genome sequence of Oryza granulata.</title>
        <authorList>
            <person name="Li W."/>
        </authorList>
    </citation>
    <scope>NUCLEOTIDE SEQUENCE [LARGE SCALE GENOMIC DNA]</scope>
    <source>
        <strain evidence="3">cv. Menghai</strain>
        <tissue evidence="2">Leaf</tissue>
    </source>
</reference>
<evidence type="ECO:0000256" key="1">
    <source>
        <dbReference type="SAM" id="MobiDB-lite"/>
    </source>
</evidence>
<proteinExistence type="predicted"/>
<feature type="region of interest" description="Disordered" evidence="1">
    <location>
        <begin position="1"/>
        <end position="104"/>
    </location>
</feature>
<comment type="caution">
    <text evidence="2">The sequence shown here is derived from an EMBL/GenBank/DDBJ whole genome shotgun (WGS) entry which is preliminary data.</text>
</comment>
<keyword evidence="3" id="KW-1185">Reference proteome</keyword>
<name>A0A6G1CTT2_9ORYZ</name>
<dbReference type="EMBL" id="SPHZ02000008">
    <property type="protein sequence ID" value="KAF0904065.1"/>
    <property type="molecule type" value="Genomic_DNA"/>
</dbReference>
<sequence>MPSRPGIPSGKPLPARPLPRFLPGRRPALSLIPSAKAFSPPSHRHHRPGIPPNVIASPDIRTPPPLAWGLQRPFSSPPAAAEPPWPHTGRACRASPLPRALAQG</sequence>
<dbReference type="Proteomes" id="UP000479710">
    <property type="component" value="Unassembled WGS sequence"/>
</dbReference>
<gene>
    <name evidence="2" type="ORF">E2562_031744</name>
</gene>
<evidence type="ECO:0000313" key="3">
    <source>
        <dbReference type="Proteomes" id="UP000479710"/>
    </source>
</evidence>
<organism evidence="2 3">
    <name type="scientific">Oryza meyeriana var. granulata</name>
    <dbReference type="NCBI Taxonomy" id="110450"/>
    <lineage>
        <taxon>Eukaryota</taxon>
        <taxon>Viridiplantae</taxon>
        <taxon>Streptophyta</taxon>
        <taxon>Embryophyta</taxon>
        <taxon>Tracheophyta</taxon>
        <taxon>Spermatophyta</taxon>
        <taxon>Magnoliopsida</taxon>
        <taxon>Liliopsida</taxon>
        <taxon>Poales</taxon>
        <taxon>Poaceae</taxon>
        <taxon>BOP clade</taxon>
        <taxon>Oryzoideae</taxon>
        <taxon>Oryzeae</taxon>
        <taxon>Oryzinae</taxon>
        <taxon>Oryza</taxon>
        <taxon>Oryza meyeriana</taxon>
    </lineage>
</organism>
<protein>
    <submittedName>
        <fullName evidence="2">Uncharacterized protein</fullName>
    </submittedName>
</protein>
<dbReference type="AlphaFoldDB" id="A0A6G1CTT2"/>
<evidence type="ECO:0000313" key="2">
    <source>
        <dbReference type="EMBL" id="KAF0904065.1"/>
    </source>
</evidence>
<feature type="compositionally biased region" description="Low complexity" evidence="1">
    <location>
        <begin position="18"/>
        <end position="29"/>
    </location>
</feature>